<dbReference type="Proteomes" id="UP000015106">
    <property type="component" value="Chromosome 3"/>
</dbReference>
<evidence type="ECO:0000313" key="4">
    <source>
        <dbReference type="Proteomes" id="UP000015106"/>
    </source>
</evidence>
<dbReference type="EnsemblPlants" id="TuG1812G0300000817.01.T01">
    <property type="protein sequence ID" value="TuG1812G0300000817.01.T01.cds320802"/>
    <property type="gene ID" value="TuG1812G0300000817.01"/>
</dbReference>
<dbReference type="InterPro" id="IPR055290">
    <property type="entry name" value="At3g26010-like"/>
</dbReference>
<dbReference type="Gramene" id="TuG1812G0300000817.01.T01">
    <property type="protein sequence ID" value="TuG1812G0300000817.01.T01.cds320802"/>
    <property type="gene ID" value="TuG1812G0300000817.01"/>
</dbReference>
<organism evidence="3 4">
    <name type="scientific">Triticum urartu</name>
    <name type="common">Red wild einkorn</name>
    <name type="synonym">Crithodium urartu</name>
    <dbReference type="NCBI Taxonomy" id="4572"/>
    <lineage>
        <taxon>Eukaryota</taxon>
        <taxon>Viridiplantae</taxon>
        <taxon>Streptophyta</taxon>
        <taxon>Embryophyta</taxon>
        <taxon>Tracheophyta</taxon>
        <taxon>Spermatophyta</taxon>
        <taxon>Magnoliopsida</taxon>
        <taxon>Liliopsida</taxon>
        <taxon>Poales</taxon>
        <taxon>Poaceae</taxon>
        <taxon>BOP clade</taxon>
        <taxon>Pooideae</taxon>
        <taxon>Triticodae</taxon>
        <taxon>Triticeae</taxon>
        <taxon>Triticinae</taxon>
        <taxon>Triticum</taxon>
    </lineage>
</organism>
<dbReference type="InterPro" id="IPR006527">
    <property type="entry name" value="F-box-assoc_dom_typ1"/>
</dbReference>
<sequence length="398" mass="44640">HRRRASCGCRSRQNLWETGWQRCPGGRQAASPKSSSWRSWRGCPTGPSAASGACRRRGAPSAPTPASSGGRRRPSPASSALDDLREDSLCHALDDNLRERYVSSIFRPLVDPSLPFLRVRGGGYTHGFILVDCCGGLLLCACFTSPTQSHRQVDYLVCNPATEKWSVLPRTEGLHSGNLLRLGHDPADPSRFTVFVLLRHHGNDDQLTGVEIYSSQTRRWTSKQSGWPQETSVGFYEAADSVFLDGTLHLSAPKAVTVDMDGKTWQEIPRPFLCQGCIGQSQRRLHAVKIDHVNDNGRLLSVWVLKDYASGHWTLKHTASISELLGRRRHLRGYGESYTLIGIHPDCDLIFFIDEMEGRFMSYAMDSRKVHVVYNQEEYYREANHPYTPCFAECSTTR</sequence>
<dbReference type="PANTHER" id="PTHR35546:SF48">
    <property type="entry name" value="F-BOX DOMAIN-CONTAINING PROTEIN"/>
    <property type="match status" value="1"/>
</dbReference>
<dbReference type="PANTHER" id="PTHR35546">
    <property type="entry name" value="F-BOX PROTEIN INTERACTION DOMAIN PROTEIN-RELATED"/>
    <property type="match status" value="1"/>
</dbReference>
<reference evidence="4" key="1">
    <citation type="journal article" date="2013" name="Nature">
        <title>Draft genome of the wheat A-genome progenitor Triticum urartu.</title>
        <authorList>
            <person name="Ling H.Q."/>
            <person name="Zhao S."/>
            <person name="Liu D."/>
            <person name="Wang J."/>
            <person name="Sun H."/>
            <person name="Zhang C."/>
            <person name="Fan H."/>
            <person name="Li D."/>
            <person name="Dong L."/>
            <person name="Tao Y."/>
            <person name="Gao C."/>
            <person name="Wu H."/>
            <person name="Li Y."/>
            <person name="Cui Y."/>
            <person name="Guo X."/>
            <person name="Zheng S."/>
            <person name="Wang B."/>
            <person name="Yu K."/>
            <person name="Liang Q."/>
            <person name="Yang W."/>
            <person name="Lou X."/>
            <person name="Chen J."/>
            <person name="Feng M."/>
            <person name="Jian J."/>
            <person name="Zhang X."/>
            <person name="Luo G."/>
            <person name="Jiang Y."/>
            <person name="Liu J."/>
            <person name="Wang Z."/>
            <person name="Sha Y."/>
            <person name="Zhang B."/>
            <person name="Wu H."/>
            <person name="Tang D."/>
            <person name="Shen Q."/>
            <person name="Xue P."/>
            <person name="Zou S."/>
            <person name="Wang X."/>
            <person name="Liu X."/>
            <person name="Wang F."/>
            <person name="Yang Y."/>
            <person name="An X."/>
            <person name="Dong Z."/>
            <person name="Zhang K."/>
            <person name="Zhang X."/>
            <person name="Luo M.C."/>
            <person name="Dvorak J."/>
            <person name="Tong Y."/>
            <person name="Wang J."/>
            <person name="Yang H."/>
            <person name="Li Z."/>
            <person name="Wang D."/>
            <person name="Zhang A."/>
            <person name="Wang J."/>
        </authorList>
    </citation>
    <scope>NUCLEOTIDE SEQUENCE</scope>
    <source>
        <strain evidence="4">cv. G1812</strain>
    </source>
</reference>
<dbReference type="Pfam" id="PF07734">
    <property type="entry name" value="FBA_1"/>
    <property type="match status" value="1"/>
</dbReference>
<name>A0A8R7TQX3_TRIUA</name>
<feature type="region of interest" description="Disordered" evidence="1">
    <location>
        <begin position="20"/>
        <end position="81"/>
    </location>
</feature>
<evidence type="ECO:0000256" key="1">
    <source>
        <dbReference type="SAM" id="MobiDB-lite"/>
    </source>
</evidence>
<evidence type="ECO:0000259" key="2">
    <source>
        <dbReference type="Pfam" id="PF07734"/>
    </source>
</evidence>
<accession>A0A8R7TQX3</accession>
<proteinExistence type="predicted"/>
<dbReference type="AlphaFoldDB" id="A0A8R7TQX3"/>
<protein>
    <recommendedName>
        <fullName evidence="2">F-box associated beta-propeller type 1 domain-containing protein</fullName>
    </recommendedName>
</protein>
<feature type="compositionally biased region" description="Low complexity" evidence="1">
    <location>
        <begin position="46"/>
        <end position="80"/>
    </location>
</feature>
<reference evidence="3" key="3">
    <citation type="submission" date="2022-06" db="UniProtKB">
        <authorList>
            <consortium name="EnsemblPlants"/>
        </authorList>
    </citation>
    <scope>IDENTIFICATION</scope>
</reference>
<feature type="domain" description="F-box associated beta-propeller type 1" evidence="2">
    <location>
        <begin position="133"/>
        <end position="253"/>
    </location>
</feature>
<evidence type="ECO:0000313" key="3">
    <source>
        <dbReference type="EnsemblPlants" id="TuG1812G0300000817.01.T01.cds320802"/>
    </source>
</evidence>
<keyword evidence="4" id="KW-1185">Reference proteome</keyword>
<reference evidence="3" key="2">
    <citation type="submission" date="2018-03" db="EMBL/GenBank/DDBJ databases">
        <title>The Triticum urartu genome reveals the dynamic nature of wheat genome evolution.</title>
        <authorList>
            <person name="Ling H."/>
            <person name="Ma B."/>
            <person name="Shi X."/>
            <person name="Liu H."/>
            <person name="Dong L."/>
            <person name="Sun H."/>
            <person name="Cao Y."/>
            <person name="Gao Q."/>
            <person name="Zheng S."/>
            <person name="Li Y."/>
            <person name="Yu Y."/>
            <person name="Du H."/>
            <person name="Qi M."/>
            <person name="Li Y."/>
            <person name="Yu H."/>
            <person name="Cui Y."/>
            <person name="Wang N."/>
            <person name="Chen C."/>
            <person name="Wu H."/>
            <person name="Zhao Y."/>
            <person name="Zhang J."/>
            <person name="Li Y."/>
            <person name="Zhou W."/>
            <person name="Zhang B."/>
            <person name="Hu W."/>
            <person name="Eijk M."/>
            <person name="Tang J."/>
            <person name="Witsenboer H."/>
            <person name="Zhao S."/>
            <person name="Li Z."/>
            <person name="Zhang A."/>
            <person name="Wang D."/>
            <person name="Liang C."/>
        </authorList>
    </citation>
    <scope>NUCLEOTIDE SEQUENCE [LARGE SCALE GENOMIC DNA]</scope>
    <source>
        <strain evidence="3">cv. G1812</strain>
    </source>
</reference>